<evidence type="ECO:0000313" key="2">
    <source>
        <dbReference type="EMBL" id="KAK2069907.1"/>
    </source>
</evidence>
<keyword evidence="3" id="KW-1185">Reference proteome</keyword>
<protein>
    <submittedName>
        <fullName evidence="2">Uncharacterized protein</fullName>
    </submittedName>
</protein>
<comment type="caution">
    <text evidence="2">The sequence shown here is derived from an EMBL/GenBank/DDBJ whole genome shotgun (WGS) entry which is preliminary data.</text>
</comment>
<proteinExistence type="predicted"/>
<feature type="compositionally biased region" description="Polar residues" evidence="1">
    <location>
        <begin position="80"/>
        <end position="101"/>
    </location>
</feature>
<organism evidence="2 3">
    <name type="scientific">Phyllachora maydis</name>
    <dbReference type="NCBI Taxonomy" id="1825666"/>
    <lineage>
        <taxon>Eukaryota</taxon>
        <taxon>Fungi</taxon>
        <taxon>Dikarya</taxon>
        <taxon>Ascomycota</taxon>
        <taxon>Pezizomycotina</taxon>
        <taxon>Sordariomycetes</taxon>
        <taxon>Sordariomycetidae</taxon>
        <taxon>Phyllachorales</taxon>
        <taxon>Phyllachoraceae</taxon>
        <taxon>Phyllachora</taxon>
    </lineage>
</organism>
<evidence type="ECO:0000256" key="1">
    <source>
        <dbReference type="SAM" id="MobiDB-lite"/>
    </source>
</evidence>
<sequence length="122" mass="12358">MSGPVVRSRLVPALGALALFGGGIYWQTAGGAQQPRSRAAHALQDQSAVSESLQALAGTGGGPASDHGGPAAADDPKNTRLYSNDMSAPSKKSAQKTTDQAVGSEEGRHPRAGKNVGPDKKP</sequence>
<feature type="region of interest" description="Disordered" evidence="1">
    <location>
        <begin position="53"/>
        <end position="122"/>
    </location>
</feature>
<gene>
    <name evidence="2" type="ORF">P8C59_004450</name>
</gene>
<dbReference type="EMBL" id="JAQQPM010000003">
    <property type="protein sequence ID" value="KAK2069907.1"/>
    <property type="molecule type" value="Genomic_DNA"/>
</dbReference>
<reference evidence="2" key="1">
    <citation type="journal article" date="2023" name="Mol. Plant Microbe Interact.">
        <title>Elucidating the Obligate Nature and Biological Capacity of an Invasive Fungal Corn Pathogen.</title>
        <authorList>
            <person name="MacCready J.S."/>
            <person name="Roggenkamp E.M."/>
            <person name="Gdanetz K."/>
            <person name="Chilvers M.I."/>
        </authorList>
    </citation>
    <scope>NUCLEOTIDE SEQUENCE</scope>
    <source>
        <strain evidence="2">PM02</strain>
    </source>
</reference>
<accession>A0AAD9I439</accession>
<evidence type="ECO:0000313" key="3">
    <source>
        <dbReference type="Proteomes" id="UP001217918"/>
    </source>
</evidence>
<dbReference type="Proteomes" id="UP001217918">
    <property type="component" value="Unassembled WGS sequence"/>
</dbReference>
<name>A0AAD9I439_9PEZI</name>
<dbReference type="AlphaFoldDB" id="A0AAD9I439"/>